<accession>A0ACB7S0A5</accession>
<evidence type="ECO:0000313" key="2">
    <source>
        <dbReference type="Proteomes" id="UP000821845"/>
    </source>
</evidence>
<reference evidence="1" key="1">
    <citation type="submission" date="2020-05" db="EMBL/GenBank/DDBJ databases">
        <title>Large-scale comparative analyses of tick genomes elucidate their genetic diversity and vector capacities.</title>
        <authorList>
            <person name="Jia N."/>
            <person name="Wang J."/>
            <person name="Shi W."/>
            <person name="Du L."/>
            <person name="Sun Y."/>
            <person name="Zhan W."/>
            <person name="Jiang J."/>
            <person name="Wang Q."/>
            <person name="Zhang B."/>
            <person name="Ji P."/>
            <person name="Sakyi L.B."/>
            <person name="Cui X."/>
            <person name="Yuan T."/>
            <person name="Jiang B."/>
            <person name="Yang W."/>
            <person name="Lam T.T.-Y."/>
            <person name="Chang Q."/>
            <person name="Ding S."/>
            <person name="Wang X."/>
            <person name="Zhu J."/>
            <person name="Ruan X."/>
            <person name="Zhao L."/>
            <person name="Wei J."/>
            <person name="Que T."/>
            <person name="Du C."/>
            <person name="Cheng J."/>
            <person name="Dai P."/>
            <person name="Han X."/>
            <person name="Huang E."/>
            <person name="Gao Y."/>
            <person name="Liu J."/>
            <person name="Shao H."/>
            <person name="Ye R."/>
            <person name="Li L."/>
            <person name="Wei W."/>
            <person name="Wang X."/>
            <person name="Wang C."/>
            <person name="Yang T."/>
            <person name="Huo Q."/>
            <person name="Li W."/>
            <person name="Guo W."/>
            <person name="Chen H."/>
            <person name="Zhou L."/>
            <person name="Ni X."/>
            <person name="Tian J."/>
            <person name="Zhou Y."/>
            <person name="Sheng Y."/>
            <person name="Liu T."/>
            <person name="Pan Y."/>
            <person name="Xia L."/>
            <person name="Li J."/>
            <person name="Zhao F."/>
            <person name="Cao W."/>
        </authorList>
    </citation>
    <scope>NUCLEOTIDE SEQUENCE</scope>
    <source>
        <strain evidence="1">Hyas-2018</strain>
    </source>
</reference>
<name>A0ACB7S0A5_HYAAI</name>
<keyword evidence="2" id="KW-1185">Reference proteome</keyword>
<proteinExistence type="predicted"/>
<evidence type="ECO:0000313" key="1">
    <source>
        <dbReference type="EMBL" id="KAH6927492.1"/>
    </source>
</evidence>
<sequence length="104" mass="11854">MHATIKDEGGTIYPGGRLQRQLSAGSFRCALPQRRASALKASAVCVYLRRHVRRCPRRCRQSPNQLTFSSSFLLFLCKALLSFSVPWLYKLLPFVETLSEHQDL</sequence>
<organism evidence="1 2">
    <name type="scientific">Hyalomma asiaticum</name>
    <name type="common">Tick</name>
    <dbReference type="NCBI Taxonomy" id="266040"/>
    <lineage>
        <taxon>Eukaryota</taxon>
        <taxon>Metazoa</taxon>
        <taxon>Ecdysozoa</taxon>
        <taxon>Arthropoda</taxon>
        <taxon>Chelicerata</taxon>
        <taxon>Arachnida</taxon>
        <taxon>Acari</taxon>
        <taxon>Parasitiformes</taxon>
        <taxon>Ixodida</taxon>
        <taxon>Ixodoidea</taxon>
        <taxon>Ixodidae</taxon>
        <taxon>Hyalomminae</taxon>
        <taxon>Hyalomma</taxon>
    </lineage>
</organism>
<gene>
    <name evidence="1" type="ORF">HPB50_004543</name>
</gene>
<dbReference type="EMBL" id="CM023486">
    <property type="protein sequence ID" value="KAH6927492.1"/>
    <property type="molecule type" value="Genomic_DNA"/>
</dbReference>
<dbReference type="Proteomes" id="UP000821845">
    <property type="component" value="Chromosome 6"/>
</dbReference>
<protein>
    <submittedName>
        <fullName evidence="1">Uncharacterized protein</fullName>
    </submittedName>
</protein>
<comment type="caution">
    <text evidence="1">The sequence shown here is derived from an EMBL/GenBank/DDBJ whole genome shotgun (WGS) entry which is preliminary data.</text>
</comment>